<dbReference type="Gene3D" id="1.10.287.130">
    <property type="match status" value="1"/>
</dbReference>
<dbReference type="Pfam" id="PF02518">
    <property type="entry name" value="HATPase_c"/>
    <property type="match status" value="1"/>
</dbReference>
<dbReference type="CDD" id="cd00075">
    <property type="entry name" value="HATPase"/>
    <property type="match status" value="1"/>
</dbReference>
<keyword evidence="12" id="KW-0902">Two-component regulatory system</keyword>
<feature type="transmembrane region" description="Helical" evidence="14">
    <location>
        <begin position="781"/>
        <end position="808"/>
    </location>
</feature>
<keyword evidence="7 14" id="KW-0812">Transmembrane</keyword>
<dbReference type="SMART" id="SM00304">
    <property type="entry name" value="HAMP"/>
    <property type="match status" value="1"/>
</dbReference>
<evidence type="ECO:0000256" key="14">
    <source>
        <dbReference type="SAM" id="Phobius"/>
    </source>
</evidence>
<organism evidence="17 18">
    <name type="scientific">Fibrella aestuarina BUZ 2</name>
    <dbReference type="NCBI Taxonomy" id="1166018"/>
    <lineage>
        <taxon>Bacteria</taxon>
        <taxon>Pseudomonadati</taxon>
        <taxon>Bacteroidota</taxon>
        <taxon>Cytophagia</taxon>
        <taxon>Cytophagales</taxon>
        <taxon>Spirosomataceae</taxon>
        <taxon>Fibrella</taxon>
    </lineage>
</organism>
<accession>I0K754</accession>
<evidence type="ECO:0000256" key="8">
    <source>
        <dbReference type="ARBA" id="ARBA00022741"/>
    </source>
</evidence>
<evidence type="ECO:0000256" key="11">
    <source>
        <dbReference type="ARBA" id="ARBA00022989"/>
    </source>
</evidence>
<dbReference type="InterPro" id="IPR003594">
    <property type="entry name" value="HATPase_dom"/>
</dbReference>
<feature type="domain" description="HAMP" evidence="16">
    <location>
        <begin position="971"/>
        <end position="1024"/>
    </location>
</feature>
<evidence type="ECO:0000256" key="4">
    <source>
        <dbReference type="ARBA" id="ARBA00022475"/>
    </source>
</evidence>
<sequence length="1264" mass="143347">MTAIFLTSSVVFIERHIFLLLACIALLFSGLCYVLLEQDAPGATDEQYVVALQERIRQETRVSATELKQLAAKVANTPSYAFGTLEQPTQYPYYIFRNKKLLYWSDNRFIPDYERIANIPFTRLIDFDQGRFIVSRIKTYHKRDTLEIFSLINVYRQYNNTNTYLQSGYNPALFSVDPQSVTTQKGPSHQNIYDATPVFLFSVIPPKVDPYRNHTTPVNTVILATLGVLLLGIYVIRQISRAARRRRYEAGFLWLAGYLILLRGLMLYVGVPYLFIENDLFNAKHYASSELSPSLGDLMLNGVALVILAFYIANNYFRSRTYRRLLHQKPTVWLLLSVGCVLLSYTVFYFCFTQLNDLYEKSQYTLDLSLSIEFSPLKIACLLFFVILSLVYFLAQHTLVSLFTRFNDHNRWVGVGLFVGASLLSVGICWLLNLTVEWVYALNGAYFLALYLSGFPRYLYTFQYKTSLYLFLGALICAATAANVVYEQSIRKDWLAKKTLGKQLLAENDEYGELLLFKAHEGIQNDLNIRQVLHPDSALRREKIQQRIKSRYLDRYLDKYDTEVISFDAQGNSLDVSINATPLSDYLSRFQQPRYKTIYEDLYFVNEVGNHFNKEYVSFIPIRNGTGAVAGYVVLDLKLRPITPGNVYRELLVDSKTIQSPDVREYSYAFFEKAGRTATPRLVESTGSYNYERKLPVSLLNNPALYDRGITVERTSHLGIQGSNGRILVVSSAAYPLSTVLANLSFLYLILVLSVILVIILYAVQYGLSRFSINYSTRIQILLNVAFFLPLVLVVVIILGVISANYVANQETNYISNTKNIAAKVWTYLDENLKGIRSKEAMEEELQSIARDADIDINLFDTAGRLYTSTQMLIYESGNLSKYINPQAFVHIAEDKENQKLLYEQLGTKQYSTAYVGVKSPDGRLLGIMSVPYFYAQPELDKQLLEVVSSALSVFTTLFVVFLVLSYFAAGSLTRPLKMLTQRIRRTSLDRLNQQKIEWKSDDELGLLIQEYNRMLSKLEESKVSLAQSEKQSAWREMAKQVAHEIKNPLTPMKLTLQQLQRTLPGMNPITDRAVSRTLDSLLEQIDNISDIATSFSDFANMPMPQNELVELSAVLHKAADLFADDRRVTIRRHIDAGPVWVIGDRQLLMRIINNLIINGIQSVSADVQPVIDLRLFAHDGNANIEVHDNGEGIPEPIRPKVFLPNFSTKQGGTGIGLALSKRGIEHAGGNIWFETTVGVGTSFFIDMPLASPAPALVAVKQKG</sequence>
<feature type="domain" description="Histidine kinase" evidence="15">
    <location>
        <begin position="1041"/>
        <end position="1252"/>
    </location>
</feature>
<dbReference type="GO" id="GO:0005524">
    <property type="term" value="F:ATP binding"/>
    <property type="evidence" value="ECO:0007669"/>
    <property type="project" value="UniProtKB-KW"/>
</dbReference>
<keyword evidence="18" id="KW-1185">Reference proteome</keyword>
<dbReference type="PANTHER" id="PTHR45528:SF1">
    <property type="entry name" value="SENSOR HISTIDINE KINASE CPXA"/>
    <property type="match status" value="1"/>
</dbReference>
<feature type="transmembrane region" description="Helical" evidence="14">
    <location>
        <begin position="746"/>
        <end position="769"/>
    </location>
</feature>
<keyword evidence="9 17" id="KW-0418">Kinase</keyword>
<dbReference type="InterPro" id="IPR036097">
    <property type="entry name" value="HisK_dim/P_sf"/>
</dbReference>
<feature type="transmembrane region" description="Helical" evidence="14">
    <location>
        <begin position="467"/>
        <end position="486"/>
    </location>
</feature>
<dbReference type="eggNOG" id="COG5000">
    <property type="taxonomic scope" value="Bacteria"/>
</dbReference>
<dbReference type="InterPro" id="IPR005467">
    <property type="entry name" value="His_kinase_dom"/>
</dbReference>
<dbReference type="CDD" id="cd06225">
    <property type="entry name" value="HAMP"/>
    <property type="match status" value="1"/>
</dbReference>
<dbReference type="EC" id="2.7.13.3" evidence="3"/>
<feature type="transmembrane region" description="Helical" evidence="14">
    <location>
        <begin position="947"/>
        <end position="970"/>
    </location>
</feature>
<keyword evidence="5" id="KW-0597">Phosphoprotein</keyword>
<dbReference type="CDD" id="cd00082">
    <property type="entry name" value="HisKA"/>
    <property type="match status" value="1"/>
</dbReference>
<keyword evidence="6 17" id="KW-0808">Transferase</keyword>
<keyword evidence="10" id="KW-0067">ATP-binding</keyword>
<feature type="transmembrane region" description="Helical" evidence="14">
    <location>
        <begin position="415"/>
        <end position="433"/>
    </location>
</feature>
<keyword evidence="13 14" id="KW-0472">Membrane</keyword>
<evidence type="ECO:0000259" key="15">
    <source>
        <dbReference type="PROSITE" id="PS50109"/>
    </source>
</evidence>
<evidence type="ECO:0000256" key="7">
    <source>
        <dbReference type="ARBA" id="ARBA00022692"/>
    </source>
</evidence>
<evidence type="ECO:0000256" key="13">
    <source>
        <dbReference type="ARBA" id="ARBA00023136"/>
    </source>
</evidence>
<feature type="transmembrane region" description="Helical" evidence="14">
    <location>
        <begin position="221"/>
        <end position="240"/>
    </location>
</feature>
<dbReference type="SMART" id="SM00388">
    <property type="entry name" value="HisKA"/>
    <property type="match status" value="1"/>
</dbReference>
<dbReference type="KEGG" id="fae:FAES_1948"/>
<dbReference type="Gene3D" id="3.30.565.10">
    <property type="entry name" value="Histidine kinase-like ATPase, C-terminal domain"/>
    <property type="match status" value="1"/>
</dbReference>
<dbReference type="SUPFAM" id="SSF158472">
    <property type="entry name" value="HAMP domain-like"/>
    <property type="match status" value="1"/>
</dbReference>
<dbReference type="InterPro" id="IPR050398">
    <property type="entry name" value="HssS/ArlS-like"/>
</dbReference>
<dbReference type="InterPro" id="IPR004358">
    <property type="entry name" value="Sig_transdc_His_kin-like_C"/>
</dbReference>
<keyword evidence="4" id="KW-1003">Cell membrane</keyword>
<dbReference type="AlphaFoldDB" id="I0K754"/>
<dbReference type="Pfam" id="PF00512">
    <property type="entry name" value="HisKA"/>
    <property type="match status" value="1"/>
</dbReference>
<dbReference type="GO" id="GO:0005886">
    <property type="term" value="C:plasma membrane"/>
    <property type="evidence" value="ECO:0007669"/>
    <property type="project" value="UniProtKB-SubCell"/>
</dbReference>
<proteinExistence type="predicted"/>
<dbReference type="InterPro" id="IPR003661">
    <property type="entry name" value="HisK_dim/P_dom"/>
</dbReference>
<dbReference type="HOGENOM" id="CLU_007177_0_0_10"/>
<protein>
    <recommendedName>
        <fullName evidence="3">histidine kinase</fullName>
        <ecNumber evidence="3">2.7.13.3</ecNumber>
    </recommendedName>
</protein>
<dbReference type="Gene3D" id="6.10.340.10">
    <property type="match status" value="1"/>
</dbReference>
<dbReference type="PATRIC" id="fig|1166018.3.peg.3690"/>
<dbReference type="Proteomes" id="UP000011058">
    <property type="component" value="Chromosome"/>
</dbReference>
<feature type="transmembrane region" description="Helical" evidence="14">
    <location>
        <begin position="439"/>
        <end position="460"/>
    </location>
</feature>
<feature type="transmembrane region" description="Helical" evidence="14">
    <location>
        <begin position="375"/>
        <end position="395"/>
    </location>
</feature>
<evidence type="ECO:0000256" key="6">
    <source>
        <dbReference type="ARBA" id="ARBA00022679"/>
    </source>
</evidence>
<dbReference type="PROSITE" id="PS50109">
    <property type="entry name" value="HIS_KIN"/>
    <property type="match status" value="1"/>
</dbReference>
<name>I0K754_9BACT</name>
<dbReference type="PANTHER" id="PTHR45528">
    <property type="entry name" value="SENSOR HISTIDINE KINASE CPXA"/>
    <property type="match status" value="1"/>
</dbReference>
<comment type="subcellular location">
    <subcellularLocation>
        <location evidence="2">Cell membrane</location>
        <topology evidence="2">Multi-pass membrane protein</topology>
    </subcellularLocation>
</comment>
<dbReference type="STRING" id="1166018.FAES_1948"/>
<evidence type="ECO:0000256" key="9">
    <source>
        <dbReference type="ARBA" id="ARBA00022777"/>
    </source>
</evidence>
<dbReference type="PROSITE" id="PS50885">
    <property type="entry name" value="HAMP"/>
    <property type="match status" value="1"/>
</dbReference>
<dbReference type="PRINTS" id="PR00344">
    <property type="entry name" value="BCTRLSENSOR"/>
</dbReference>
<reference evidence="17 18" key="1">
    <citation type="journal article" date="2012" name="J. Bacteriol.">
        <title>Genome Sequence of Fibrella aestuarina BUZ 2T, a Filamentous Marine Bacterium.</title>
        <authorList>
            <person name="Filippini M."/>
            <person name="Qi W."/>
            <person name="Blom J."/>
            <person name="Goesmann A."/>
            <person name="Smits T.H."/>
            <person name="Bagheri H.C."/>
        </authorList>
    </citation>
    <scope>NUCLEOTIDE SEQUENCE [LARGE SCALE GENOMIC DNA]</scope>
    <source>
        <strain evidence="18">BUZ 2T</strain>
    </source>
</reference>
<evidence type="ECO:0000256" key="10">
    <source>
        <dbReference type="ARBA" id="ARBA00022840"/>
    </source>
</evidence>
<feature type="transmembrane region" description="Helical" evidence="14">
    <location>
        <begin position="295"/>
        <end position="313"/>
    </location>
</feature>
<evidence type="ECO:0000259" key="16">
    <source>
        <dbReference type="PROSITE" id="PS50885"/>
    </source>
</evidence>
<feature type="transmembrane region" description="Helical" evidence="14">
    <location>
        <begin position="17"/>
        <end position="36"/>
    </location>
</feature>
<evidence type="ECO:0000313" key="18">
    <source>
        <dbReference type="Proteomes" id="UP000011058"/>
    </source>
</evidence>
<feature type="transmembrane region" description="Helical" evidence="14">
    <location>
        <begin position="252"/>
        <end position="275"/>
    </location>
</feature>
<evidence type="ECO:0000256" key="5">
    <source>
        <dbReference type="ARBA" id="ARBA00022553"/>
    </source>
</evidence>
<evidence type="ECO:0000256" key="2">
    <source>
        <dbReference type="ARBA" id="ARBA00004651"/>
    </source>
</evidence>
<evidence type="ECO:0000256" key="12">
    <source>
        <dbReference type="ARBA" id="ARBA00023012"/>
    </source>
</evidence>
<comment type="catalytic activity">
    <reaction evidence="1">
        <text>ATP + protein L-histidine = ADP + protein N-phospho-L-histidine.</text>
        <dbReference type="EC" id="2.7.13.3"/>
    </reaction>
</comment>
<evidence type="ECO:0000256" key="1">
    <source>
        <dbReference type="ARBA" id="ARBA00000085"/>
    </source>
</evidence>
<dbReference type="EMBL" id="HE796683">
    <property type="protein sequence ID" value="CCG99957.1"/>
    <property type="molecule type" value="Genomic_DNA"/>
</dbReference>
<evidence type="ECO:0000313" key="17">
    <source>
        <dbReference type="EMBL" id="CCG99957.1"/>
    </source>
</evidence>
<dbReference type="InterPro" id="IPR036890">
    <property type="entry name" value="HATPase_C_sf"/>
</dbReference>
<keyword evidence="11 14" id="KW-1133">Transmembrane helix</keyword>
<dbReference type="SUPFAM" id="SSF47384">
    <property type="entry name" value="Homodimeric domain of signal transducing histidine kinase"/>
    <property type="match status" value="1"/>
</dbReference>
<keyword evidence="8" id="KW-0547">Nucleotide-binding</keyword>
<evidence type="ECO:0000256" key="3">
    <source>
        <dbReference type="ARBA" id="ARBA00012438"/>
    </source>
</evidence>
<feature type="transmembrane region" description="Helical" evidence="14">
    <location>
        <begin position="333"/>
        <end position="355"/>
    </location>
</feature>
<dbReference type="SUPFAM" id="SSF55874">
    <property type="entry name" value="ATPase domain of HSP90 chaperone/DNA topoisomerase II/histidine kinase"/>
    <property type="match status" value="1"/>
</dbReference>
<dbReference type="InterPro" id="IPR003660">
    <property type="entry name" value="HAMP_dom"/>
</dbReference>
<gene>
    <name evidence="17" type="primary">atoS</name>
    <name evidence="17" type="ORF">FAES_1948</name>
</gene>
<dbReference type="GO" id="GO:0000155">
    <property type="term" value="F:phosphorelay sensor kinase activity"/>
    <property type="evidence" value="ECO:0007669"/>
    <property type="project" value="InterPro"/>
</dbReference>
<dbReference type="Pfam" id="PF00672">
    <property type="entry name" value="HAMP"/>
    <property type="match status" value="1"/>
</dbReference>
<dbReference type="SMART" id="SM00387">
    <property type="entry name" value="HATPase_c"/>
    <property type="match status" value="1"/>
</dbReference>